<dbReference type="InterPro" id="IPR043128">
    <property type="entry name" value="Rev_trsase/Diguanyl_cyclase"/>
</dbReference>
<dbReference type="AlphaFoldDB" id="A0A6F8VDJ4"/>
<dbReference type="EMBL" id="AP022853">
    <property type="protein sequence ID" value="BCB27167.1"/>
    <property type="molecule type" value="Genomic_DNA"/>
</dbReference>
<dbReference type="InterPro" id="IPR000160">
    <property type="entry name" value="GGDEF_dom"/>
</dbReference>
<dbReference type="NCBIfam" id="TIGR00229">
    <property type="entry name" value="sensory_box"/>
    <property type="match status" value="4"/>
</dbReference>
<feature type="domain" description="GGDEF" evidence="4">
    <location>
        <begin position="544"/>
        <end position="677"/>
    </location>
</feature>
<dbReference type="SMART" id="SM00052">
    <property type="entry name" value="EAL"/>
    <property type="match status" value="1"/>
</dbReference>
<dbReference type="PROSITE" id="PS50883">
    <property type="entry name" value="EAL"/>
    <property type="match status" value="1"/>
</dbReference>
<dbReference type="Pfam" id="PF08448">
    <property type="entry name" value="PAS_4"/>
    <property type="match status" value="1"/>
</dbReference>
<organism evidence="5 6">
    <name type="scientific">Sulfurimicrobium lacus</name>
    <dbReference type="NCBI Taxonomy" id="2715678"/>
    <lineage>
        <taxon>Bacteria</taxon>
        <taxon>Pseudomonadati</taxon>
        <taxon>Pseudomonadota</taxon>
        <taxon>Betaproteobacteria</taxon>
        <taxon>Nitrosomonadales</taxon>
        <taxon>Sulfuricellaceae</taxon>
        <taxon>Sulfurimicrobium</taxon>
    </lineage>
</organism>
<accession>A0A6F8VDJ4</accession>
<dbReference type="SUPFAM" id="SSF55785">
    <property type="entry name" value="PYP-like sensor domain (PAS domain)"/>
    <property type="match status" value="4"/>
</dbReference>
<evidence type="ECO:0000313" key="6">
    <source>
        <dbReference type="Proteomes" id="UP000502260"/>
    </source>
</evidence>
<evidence type="ECO:0008006" key="7">
    <source>
        <dbReference type="Google" id="ProtNLM"/>
    </source>
</evidence>
<name>A0A6F8VDJ4_9PROT</name>
<dbReference type="InterPro" id="IPR052155">
    <property type="entry name" value="Biofilm_reg_signaling"/>
</dbReference>
<evidence type="ECO:0000259" key="3">
    <source>
        <dbReference type="PROSITE" id="PS50883"/>
    </source>
</evidence>
<dbReference type="PANTHER" id="PTHR44757:SF2">
    <property type="entry name" value="BIOFILM ARCHITECTURE MAINTENANCE PROTEIN MBAA"/>
    <property type="match status" value="1"/>
</dbReference>
<evidence type="ECO:0000259" key="2">
    <source>
        <dbReference type="PROSITE" id="PS50113"/>
    </source>
</evidence>
<gene>
    <name evidence="5" type="ORF">SKTS_20530</name>
</gene>
<dbReference type="FunFam" id="3.30.70.270:FF:000001">
    <property type="entry name" value="Diguanylate cyclase domain protein"/>
    <property type="match status" value="1"/>
</dbReference>
<dbReference type="CDD" id="cd01948">
    <property type="entry name" value="EAL"/>
    <property type="match status" value="1"/>
</dbReference>
<dbReference type="GO" id="GO:0003824">
    <property type="term" value="F:catalytic activity"/>
    <property type="evidence" value="ECO:0007669"/>
    <property type="project" value="UniProtKB-ARBA"/>
</dbReference>
<dbReference type="SUPFAM" id="SSF141868">
    <property type="entry name" value="EAL domain-like"/>
    <property type="match status" value="1"/>
</dbReference>
<dbReference type="SUPFAM" id="SSF55073">
    <property type="entry name" value="Nucleotide cyclase"/>
    <property type="match status" value="1"/>
</dbReference>
<dbReference type="InterPro" id="IPR000700">
    <property type="entry name" value="PAS-assoc_C"/>
</dbReference>
<dbReference type="Gene3D" id="3.30.450.20">
    <property type="entry name" value="PAS domain"/>
    <property type="match status" value="4"/>
</dbReference>
<dbReference type="Proteomes" id="UP000502260">
    <property type="component" value="Chromosome"/>
</dbReference>
<dbReference type="Gene3D" id="3.30.70.270">
    <property type="match status" value="1"/>
</dbReference>
<dbReference type="SMART" id="SM00267">
    <property type="entry name" value="GGDEF"/>
    <property type="match status" value="1"/>
</dbReference>
<dbReference type="PANTHER" id="PTHR44757">
    <property type="entry name" value="DIGUANYLATE CYCLASE DGCP"/>
    <property type="match status" value="1"/>
</dbReference>
<dbReference type="CDD" id="cd01949">
    <property type="entry name" value="GGDEF"/>
    <property type="match status" value="1"/>
</dbReference>
<evidence type="ECO:0000259" key="1">
    <source>
        <dbReference type="PROSITE" id="PS50112"/>
    </source>
</evidence>
<evidence type="ECO:0000313" key="5">
    <source>
        <dbReference type="EMBL" id="BCB27167.1"/>
    </source>
</evidence>
<dbReference type="InterPro" id="IPR001633">
    <property type="entry name" value="EAL_dom"/>
</dbReference>
<proteinExistence type="predicted"/>
<dbReference type="SMART" id="SM00086">
    <property type="entry name" value="PAC"/>
    <property type="match status" value="3"/>
</dbReference>
<dbReference type="NCBIfam" id="TIGR00254">
    <property type="entry name" value="GGDEF"/>
    <property type="match status" value="1"/>
</dbReference>
<dbReference type="InterPro" id="IPR013655">
    <property type="entry name" value="PAS_fold_3"/>
</dbReference>
<reference evidence="6" key="1">
    <citation type="submission" date="2020-03" db="EMBL/GenBank/DDBJ databases">
        <title>Complete genome sequence of sulfur-oxidizing bacterium skT11.</title>
        <authorList>
            <person name="Kanda M."/>
            <person name="Kojima H."/>
            <person name="Fukui M."/>
        </authorList>
    </citation>
    <scope>NUCLEOTIDE SEQUENCE [LARGE SCALE GENOMIC DNA]</scope>
    <source>
        <strain evidence="6">skT11</strain>
    </source>
</reference>
<feature type="domain" description="PAS" evidence="1">
    <location>
        <begin position="27"/>
        <end position="92"/>
    </location>
</feature>
<feature type="domain" description="PAC" evidence="2">
    <location>
        <begin position="338"/>
        <end position="390"/>
    </location>
</feature>
<sequence length="861" mass="96230">MTASDRGNKDDSLLQAGLGDVLAPDAKQILDAIPLALFVKDKASRIVLMNRACEEMWGVSFADIGGTDASSVFPPEQIESFLVKDQAVLAGGQMVEFEENVWSPRLAQNRIFRTIKKPGYDSAGHPHHLIGITLDITDRVHSEAEYRTILKTTLDGFWVNDLHGRFLDVNDAYCRMIGYERDELLAMTISDLEASEKPDDTRAHIEKILVAGCDRFESRHRRKDGAIIEVEVTVNHLPVADGRLIVFVRDVTTRKEAEATLIASEARFRSIFENACTGIAFADGDGKAISFNHAFRHMLGYPEDQLRGMNFAEFTHPDDLPRELLLLEEVVQGRRDHYTVEKRLIAANGEVKWIDGFVSAVRDPAGQVMNFIGIATDITARHQAETTLNLYANVFQHSGEGIVITDSDNNIVAVNRSFTRLTGYEEEDVLGKNPRILASGKTPRETYQAMWDSLAAQDFWQGEVWERRKDGHNYPKWIAITALRDQFGAVTNYIASFTDITERKAVDERISRLAHHDALTGLYNRASLQSRLDQTLLAAQRGRTQVAVMFIDMDHFKTINDTLGHHIGDFMLIEVARRLLTIVRESDIVARLGGDEFVVVLAGIEAEFAVVTVAEKVIRALGEPYFIDGHELHSSPSIGIGLYPDDGADGQVLMRNADTAMYHAKAQGRNNFRFFTAEMNAAATLRMKLEHDLRRALAENQRLLFYQPQVDAATGRLCGVEALVRWQHPEEGLVSPDAFIPFAEESGLILPLGEWVLDDACRQMAEWKAGGVAVPHVAVNISARQLRSHNLLEQVGTALTRHGLSPGEFSWKSPSRRRWRSPNTPSRCCARCAIWAWCWRSTISAPATLRSPTSSACPSRY</sequence>
<dbReference type="KEGG" id="slac:SKTS_20530"/>
<feature type="domain" description="PAS" evidence="1">
    <location>
        <begin position="387"/>
        <end position="433"/>
    </location>
</feature>
<dbReference type="InterPro" id="IPR029787">
    <property type="entry name" value="Nucleotide_cyclase"/>
</dbReference>
<dbReference type="InterPro" id="IPR000014">
    <property type="entry name" value="PAS"/>
</dbReference>
<protein>
    <recommendedName>
        <fullName evidence="7">GGDEF domain-containing protein</fullName>
    </recommendedName>
</protein>
<dbReference type="PROSITE" id="PS50887">
    <property type="entry name" value="GGDEF"/>
    <property type="match status" value="1"/>
</dbReference>
<dbReference type="SMART" id="SM00091">
    <property type="entry name" value="PAS"/>
    <property type="match status" value="4"/>
</dbReference>
<dbReference type="Pfam" id="PF00563">
    <property type="entry name" value="EAL"/>
    <property type="match status" value="1"/>
</dbReference>
<keyword evidence="6" id="KW-1185">Reference proteome</keyword>
<feature type="domain" description="PAS" evidence="1">
    <location>
        <begin position="264"/>
        <end position="334"/>
    </location>
</feature>
<dbReference type="InterPro" id="IPR013656">
    <property type="entry name" value="PAS_4"/>
</dbReference>
<feature type="domain" description="EAL" evidence="3">
    <location>
        <begin position="686"/>
        <end position="861"/>
    </location>
</feature>
<dbReference type="PROSITE" id="PS50112">
    <property type="entry name" value="PAS"/>
    <property type="match status" value="4"/>
</dbReference>
<dbReference type="Pfam" id="PF13426">
    <property type="entry name" value="PAS_9"/>
    <property type="match status" value="2"/>
</dbReference>
<feature type="domain" description="PAC" evidence="2">
    <location>
        <begin position="460"/>
        <end position="512"/>
    </location>
</feature>
<dbReference type="Gene3D" id="3.20.20.450">
    <property type="entry name" value="EAL domain"/>
    <property type="match status" value="1"/>
</dbReference>
<dbReference type="PROSITE" id="PS50113">
    <property type="entry name" value="PAC"/>
    <property type="match status" value="2"/>
</dbReference>
<dbReference type="CDD" id="cd00130">
    <property type="entry name" value="PAS"/>
    <property type="match status" value="4"/>
</dbReference>
<dbReference type="Pfam" id="PF08447">
    <property type="entry name" value="PAS_3"/>
    <property type="match status" value="1"/>
</dbReference>
<dbReference type="InterPro" id="IPR035919">
    <property type="entry name" value="EAL_sf"/>
</dbReference>
<dbReference type="InterPro" id="IPR001610">
    <property type="entry name" value="PAC"/>
</dbReference>
<evidence type="ECO:0000259" key="4">
    <source>
        <dbReference type="PROSITE" id="PS50887"/>
    </source>
</evidence>
<dbReference type="Pfam" id="PF00990">
    <property type="entry name" value="GGDEF"/>
    <property type="match status" value="1"/>
</dbReference>
<feature type="domain" description="PAS" evidence="1">
    <location>
        <begin position="142"/>
        <end position="212"/>
    </location>
</feature>
<dbReference type="InterPro" id="IPR035965">
    <property type="entry name" value="PAS-like_dom_sf"/>
</dbReference>